<comment type="caution">
    <text evidence="3">The sequence shown here is derived from an EMBL/GenBank/DDBJ whole genome shotgun (WGS) entry which is preliminary data.</text>
</comment>
<dbReference type="Pfam" id="PF16655">
    <property type="entry name" value="PhoD_N"/>
    <property type="match status" value="1"/>
</dbReference>
<protein>
    <submittedName>
        <fullName evidence="3">Alkaline phosphatase</fullName>
    </submittedName>
</protein>
<dbReference type="PANTHER" id="PTHR43606">
    <property type="entry name" value="PHOSPHATASE, PUTATIVE (AFU_ORTHOLOGUE AFUA_6G08710)-RELATED"/>
    <property type="match status" value="1"/>
</dbReference>
<sequence>MQAVLALTVRPPRWECPVPFSGENSPLTPSRRTVLASGAALGAAAAVGTALPLTASAAQGAGNPSTGEVFTLGVASGDPDPYSVVLWTRLAPNPLAEDGLGGMRGTVEVEWEIARDERFSRIVRRGRERTDADAGYAVHAEVAGLAPGTEYFYRFRTGRHLSPAGRTRTAPAFGVVGSGLAMSFASCSQYEHGYFTAYHHLAADEPDLVLHLGDYIYEYKADSYVSPTGNVRDHSGPETETLANYRQRHAQYRTDADLQAAHAVAPWLVVPDDHEVDNNWAGDVYEKPEIPQPNFIERRANAFRALYENMPLRRRSKPSGSHMRLYRTVRWGALANFHMLDTRQYRDDQACDDGWKVCADAADPARTLTGDEQEAWLIEQFRRSRARWDVLGQQVFFARRVNASGATSMDSWDGYRGSQERITEGWLDAGVRNPVVLTGDVHTHWANELKANYADPDSEVVGTELVTTSITSGGNGADSDPNDDNNLKLNPHIKFRNNQRGYVRTKITRDEFRADFRVLDKVTEPGHPARTRASFVIADRNPGLTEVTPR</sequence>
<evidence type="ECO:0000259" key="1">
    <source>
        <dbReference type="Pfam" id="PF09423"/>
    </source>
</evidence>
<dbReference type="InterPro" id="IPR052900">
    <property type="entry name" value="Phospholipid_Metab_Enz"/>
</dbReference>
<organism evidence="3 4">
    <name type="scientific">Prauserella endophytica</name>
    <dbReference type="NCBI Taxonomy" id="1592324"/>
    <lineage>
        <taxon>Bacteria</taxon>
        <taxon>Bacillati</taxon>
        <taxon>Actinomycetota</taxon>
        <taxon>Actinomycetes</taxon>
        <taxon>Pseudonocardiales</taxon>
        <taxon>Pseudonocardiaceae</taxon>
        <taxon>Prauserella</taxon>
        <taxon>Prauserella coralliicola group</taxon>
    </lineage>
</organism>
<dbReference type="InterPro" id="IPR038607">
    <property type="entry name" value="PhoD-like_sf"/>
</dbReference>
<dbReference type="InterPro" id="IPR032093">
    <property type="entry name" value="PhoD_N"/>
</dbReference>
<name>A0ABY2S0R1_9PSEU</name>
<evidence type="ECO:0000313" key="3">
    <source>
        <dbReference type="EMBL" id="TKG67661.1"/>
    </source>
</evidence>
<dbReference type="SUPFAM" id="SSF56300">
    <property type="entry name" value="Metallo-dependent phosphatases"/>
    <property type="match status" value="1"/>
</dbReference>
<dbReference type="PANTHER" id="PTHR43606:SF2">
    <property type="entry name" value="ALKALINE PHOSPHATASE FAMILY PROTEIN (AFU_ORTHOLOGUE AFUA_5G03860)"/>
    <property type="match status" value="1"/>
</dbReference>
<gene>
    <name evidence="3" type="ORF">FCN18_23205</name>
</gene>
<evidence type="ECO:0000313" key="4">
    <source>
        <dbReference type="Proteomes" id="UP000309992"/>
    </source>
</evidence>
<accession>A0ABY2S0R1</accession>
<proteinExistence type="predicted"/>
<keyword evidence="4" id="KW-1185">Reference proteome</keyword>
<dbReference type="Gene3D" id="3.60.21.70">
    <property type="entry name" value="PhoD-like phosphatase"/>
    <property type="match status" value="1"/>
</dbReference>
<dbReference type="Gene3D" id="2.60.40.380">
    <property type="entry name" value="Purple acid phosphatase-like, N-terminal"/>
    <property type="match status" value="1"/>
</dbReference>
<evidence type="ECO:0000259" key="2">
    <source>
        <dbReference type="Pfam" id="PF16655"/>
    </source>
</evidence>
<feature type="domain" description="Phospholipase D N-terminal" evidence="2">
    <location>
        <begin position="72"/>
        <end position="169"/>
    </location>
</feature>
<dbReference type="Pfam" id="PF09423">
    <property type="entry name" value="PhoD"/>
    <property type="match status" value="1"/>
</dbReference>
<dbReference type="InterPro" id="IPR029052">
    <property type="entry name" value="Metallo-depent_PP-like"/>
</dbReference>
<dbReference type="Proteomes" id="UP000309992">
    <property type="component" value="Unassembled WGS sequence"/>
</dbReference>
<dbReference type="CDD" id="cd07389">
    <property type="entry name" value="MPP_PhoD"/>
    <property type="match status" value="1"/>
</dbReference>
<feature type="domain" description="PhoD-like phosphatase metallophosphatase" evidence="1">
    <location>
        <begin position="183"/>
        <end position="516"/>
    </location>
</feature>
<dbReference type="PROSITE" id="PS51318">
    <property type="entry name" value="TAT"/>
    <property type="match status" value="1"/>
</dbReference>
<dbReference type="EMBL" id="SWMS01000013">
    <property type="protein sequence ID" value="TKG67661.1"/>
    <property type="molecule type" value="Genomic_DNA"/>
</dbReference>
<dbReference type="InterPro" id="IPR018946">
    <property type="entry name" value="PhoD-like_MPP"/>
</dbReference>
<dbReference type="InterPro" id="IPR006311">
    <property type="entry name" value="TAT_signal"/>
</dbReference>
<reference evidence="3 4" key="1">
    <citation type="journal article" date="2015" name="Antonie Van Leeuwenhoek">
        <title>Prauserella endophytica sp. nov., an endophytic actinobacterium isolated from Tamarix taklamakanensis.</title>
        <authorList>
            <person name="Liu J.M."/>
            <person name="Habden X."/>
            <person name="Guo L."/>
            <person name="Tuo L."/>
            <person name="Jiang Z.K."/>
            <person name="Liu S.W."/>
            <person name="Liu X.F."/>
            <person name="Chen L."/>
            <person name="Li R.F."/>
            <person name="Zhang Y.Q."/>
            <person name="Sun C.H."/>
        </authorList>
    </citation>
    <scope>NUCLEOTIDE SEQUENCE [LARGE SCALE GENOMIC DNA]</scope>
    <source>
        <strain evidence="3 4">CGMCC 4.7182</strain>
    </source>
</reference>